<comment type="caution">
    <text evidence="2">The sequence shown here is derived from an EMBL/GenBank/DDBJ whole genome shotgun (WGS) entry which is preliminary data.</text>
</comment>
<dbReference type="InterPro" id="IPR029044">
    <property type="entry name" value="Nucleotide-diphossugar_trans"/>
</dbReference>
<dbReference type="Pfam" id="PF00535">
    <property type="entry name" value="Glycos_transf_2"/>
    <property type="match status" value="1"/>
</dbReference>
<proteinExistence type="predicted"/>
<evidence type="ECO:0000313" key="2">
    <source>
        <dbReference type="EMBL" id="RHN04198.1"/>
    </source>
</evidence>
<gene>
    <name evidence="2" type="ORF">DWZ31_16865</name>
</gene>
<protein>
    <submittedName>
        <fullName evidence="2">Glycosyltransferase</fullName>
    </submittedName>
</protein>
<keyword evidence="2" id="KW-0808">Transferase</keyword>
<sequence>MKPLISIIIPCFNTAEYLPQCMASLEKQTIGFEKLQFIFVDDASTDEGKTWRCICEFEQRHPKEVVAIQLEKNMSQGGAKNVGISYAEADYIGFVDSDDWIEPEMYEKLYACARDYQCDAVDCGRMLNYPDGREVIYQKKENCFDQFENSIVEGGNHWIRDFTHAGYGGGLVTCIFRKQLIIENEIKFPEHLKYEDNYWSAVIRLYIRSFYHIADNCYHYRQREDSTVYQKNVLYHLDQMQIEEKKIETYQKLGIFDKYYQQIEFGFLYTFYYSTLIKLFTKFDNPPFDVYQRMVKRVRELFPDYLDNPYFKENDFKRTLLKLIDKQLNPEQFQEIGKMVLQYCYTSENMKYN</sequence>
<feature type="domain" description="Glycosyltransferase 2-like" evidence="1">
    <location>
        <begin position="6"/>
        <end position="166"/>
    </location>
</feature>
<dbReference type="PANTHER" id="PTHR22916:SF3">
    <property type="entry name" value="UDP-GLCNAC:BETAGAL BETA-1,3-N-ACETYLGLUCOSAMINYLTRANSFERASE-LIKE PROTEIN 1"/>
    <property type="match status" value="1"/>
</dbReference>
<dbReference type="GO" id="GO:0016758">
    <property type="term" value="F:hexosyltransferase activity"/>
    <property type="evidence" value="ECO:0007669"/>
    <property type="project" value="UniProtKB-ARBA"/>
</dbReference>
<dbReference type="RefSeq" id="WP_118489268.1">
    <property type="nucleotide sequence ID" value="NZ_QRQN01000027.1"/>
</dbReference>
<dbReference type="PANTHER" id="PTHR22916">
    <property type="entry name" value="GLYCOSYLTRANSFERASE"/>
    <property type="match status" value="1"/>
</dbReference>
<dbReference type="EMBL" id="QRQN01000027">
    <property type="protein sequence ID" value="RHN04198.1"/>
    <property type="molecule type" value="Genomic_DNA"/>
</dbReference>
<evidence type="ECO:0000259" key="1">
    <source>
        <dbReference type="Pfam" id="PF00535"/>
    </source>
</evidence>
<organism evidence="2 3">
    <name type="scientific">Roseburia intestinalis</name>
    <dbReference type="NCBI Taxonomy" id="166486"/>
    <lineage>
        <taxon>Bacteria</taxon>
        <taxon>Bacillati</taxon>
        <taxon>Bacillota</taxon>
        <taxon>Clostridia</taxon>
        <taxon>Lachnospirales</taxon>
        <taxon>Lachnospiraceae</taxon>
        <taxon>Roseburia</taxon>
    </lineage>
</organism>
<dbReference type="Gene3D" id="3.90.550.10">
    <property type="entry name" value="Spore Coat Polysaccharide Biosynthesis Protein SpsA, Chain A"/>
    <property type="match status" value="1"/>
</dbReference>
<dbReference type="Proteomes" id="UP000283586">
    <property type="component" value="Unassembled WGS sequence"/>
</dbReference>
<dbReference type="CDD" id="cd00761">
    <property type="entry name" value="Glyco_tranf_GTA_type"/>
    <property type="match status" value="1"/>
</dbReference>
<dbReference type="AlphaFoldDB" id="A0A3R6GXM8"/>
<accession>A0A3R6GXM8</accession>
<dbReference type="InterPro" id="IPR001173">
    <property type="entry name" value="Glyco_trans_2-like"/>
</dbReference>
<reference evidence="2 3" key="1">
    <citation type="submission" date="2018-08" db="EMBL/GenBank/DDBJ databases">
        <title>A genome reference for cultivated species of the human gut microbiota.</title>
        <authorList>
            <person name="Zou Y."/>
            <person name="Xue W."/>
            <person name="Luo G."/>
        </authorList>
    </citation>
    <scope>NUCLEOTIDE SEQUENCE [LARGE SCALE GENOMIC DNA]</scope>
    <source>
        <strain evidence="2 3">AF31-21AC</strain>
    </source>
</reference>
<name>A0A3R6GXM8_9FIRM</name>
<dbReference type="SUPFAM" id="SSF53448">
    <property type="entry name" value="Nucleotide-diphospho-sugar transferases"/>
    <property type="match status" value="1"/>
</dbReference>
<evidence type="ECO:0000313" key="3">
    <source>
        <dbReference type="Proteomes" id="UP000283586"/>
    </source>
</evidence>